<accession>A0ABW7MYY9</accession>
<evidence type="ECO:0000313" key="6">
    <source>
        <dbReference type="EMBL" id="MFH6772046.1"/>
    </source>
</evidence>
<dbReference type="PROSITE" id="PS51063">
    <property type="entry name" value="HTH_CRP_2"/>
    <property type="match status" value="1"/>
</dbReference>
<keyword evidence="2" id="KW-0238">DNA-binding</keyword>
<dbReference type="Pfam" id="PF00027">
    <property type="entry name" value="cNMP_binding"/>
    <property type="match status" value="1"/>
</dbReference>
<keyword evidence="3" id="KW-0804">Transcription</keyword>
<evidence type="ECO:0000259" key="4">
    <source>
        <dbReference type="PROSITE" id="PS50042"/>
    </source>
</evidence>
<protein>
    <submittedName>
        <fullName evidence="6">Crp/Fnr family transcriptional regulator</fullName>
    </submittedName>
</protein>
<name>A0ABW7MYY9_9FLAO</name>
<evidence type="ECO:0000256" key="2">
    <source>
        <dbReference type="ARBA" id="ARBA00023125"/>
    </source>
</evidence>
<dbReference type="RefSeq" id="WP_344741303.1">
    <property type="nucleotide sequence ID" value="NZ_BAABAY010000002.1"/>
</dbReference>
<evidence type="ECO:0000256" key="1">
    <source>
        <dbReference type="ARBA" id="ARBA00023015"/>
    </source>
</evidence>
<dbReference type="InterPro" id="IPR014710">
    <property type="entry name" value="RmlC-like_jellyroll"/>
</dbReference>
<dbReference type="InterPro" id="IPR012318">
    <property type="entry name" value="HTH_CRP"/>
</dbReference>
<dbReference type="PANTHER" id="PTHR24567:SF74">
    <property type="entry name" value="HTH-TYPE TRANSCRIPTIONAL REGULATOR ARCR"/>
    <property type="match status" value="1"/>
</dbReference>
<dbReference type="InterPro" id="IPR036388">
    <property type="entry name" value="WH-like_DNA-bd_sf"/>
</dbReference>
<dbReference type="Pfam" id="PF13545">
    <property type="entry name" value="HTH_Crp_2"/>
    <property type="match status" value="1"/>
</dbReference>
<dbReference type="InterPro" id="IPR000595">
    <property type="entry name" value="cNMP-bd_dom"/>
</dbReference>
<dbReference type="PRINTS" id="PR00034">
    <property type="entry name" value="HTHCRP"/>
</dbReference>
<dbReference type="SMART" id="SM00419">
    <property type="entry name" value="HTH_CRP"/>
    <property type="match status" value="1"/>
</dbReference>
<dbReference type="EMBL" id="JBAWKB010000002">
    <property type="protein sequence ID" value="MFH6772046.1"/>
    <property type="molecule type" value="Genomic_DNA"/>
</dbReference>
<gene>
    <name evidence="6" type="ORF">V8G58_08880</name>
</gene>
<dbReference type="CDD" id="cd00038">
    <property type="entry name" value="CAP_ED"/>
    <property type="match status" value="1"/>
</dbReference>
<dbReference type="InterPro" id="IPR050397">
    <property type="entry name" value="Env_Response_Regulators"/>
</dbReference>
<keyword evidence="1" id="KW-0805">Transcription regulation</keyword>
<dbReference type="InterPro" id="IPR018490">
    <property type="entry name" value="cNMP-bd_dom_sf"/>
</dbReference>
<dbReference type="Proteomes" id="UP001610100">
    <property type="component" value="Unassembled WGS sequence"/>
</dbReference>
<keyword evidence="7" id="KW-1185">Reference proteome</keyword>
<dbReference type="SUPFAM" id="SSF51206">
    <property type="entry name" value="cAMP-binding domain-like"/>
    <property type="match status" value="1"/>
</dbReference>
<dbReference type="Gene3D" id="1.10.10.10">
    <property type="entry name" value="Winged helix-like DNA-binding domain superfamily/Winged helix DNA-binding domain"/>
    <property type="match status" value="1"/>
</dbReference>
<feature type="domain" description="Cyclic nucleotide-binding" evidence="4">
    <location>
        <begin position="25"/>
        <end position="117"/>
    </location>
</feature>
<dbReference type="SUPFAM" id="SSF46785">
    <property type="entry name" value="Winged helix' DNA-binding domain"/>
    <property type="match status" value="1"/>
</dbReference>
<dbReference type="InterPro" id="IPR036390">
    <property type="entry name" value="WH_DNA-bd_sf"/>
</dbReference>
<reference evidence="6 7" key="1">
    <citation type="submission" date="2024-02" db="EMBL/GenBank/DDBJ databases">
        <title>A Gaetbulibacter species isolated from tidal flats and genomic insights of their niches.</title>
        <authorList>
            <person name="Ye Y."/>
        </authorList>
    </citation>
    <scope>NUCLEOTIDE SEQUENCE [LARGE SCALE GENOMIC DNA]</scope>
    <source>
        <strain evidence="6 7">KYW382</strain>
    </source>
</reference>
<comment type="caution">
    <text evidence="6">The sequence shown here is derived from an EMBL/GenBank/DDBJ whole genome shotgun (WGS) entry which is preliminary data.</text>
</comment>
<evidence type="ECO:0000259" key="5">
    <source>
        <dbReference type="PROSITE" id="PS51063"/>
    </source>
</evidence>
<dbReference type="Gene3D" id="2.60.120.10">
    <property type="entry name" value="Jelly Rolls"/>
    <property type="match status" value="1"/>
</dbReference>
<dbReference type="PROSITE" id="PS50042">
    <property type="entry name" value="CNMP_BINDING_3"/>
    <property type="match status" value="1"/>
</dbReference>
<feature type="domain" description="HTH crp-type" evidence="5">
    <location>
        <begin position="148"/>
        <end position="219"/>
    </location>
</feature>
<sequence length="229" mass="26131">MWKTEETLSINGYSDESEKTLLEFDLFENKDTLVFKKGQVVYFEGSSPQGIYLIKKGKVKVSKSSCGGRDFITHIATEGDILSYGDLALNSRHSGSGVALEETIIFFIYKRDFQEALKEHPEFFEHFLDKMIIYVRQMEAKASQIAYKPVRGRLADALLYLDTKFNGMHQDASEISINRKDLAGLIGTVRETVNRLLSEFRADGWIDTDGHKIHILDQKALKKTSQMYN</sequence>
<evidence type="ECO:0000256" key="3">
    <source>
        <dbReference type="ARBA" id="ARBA00023163"/>
    </source>
</evidence>
<proteinExistence type="predicted"/>
<organism evidence="6 7">
    <name type="scientific">Gaetbulibacter aestuarii</name>
    <dbReference type="NCBI Taxonomy" id="1502358"/>
    <lineage>
        <taxon>Bacteria</taxon>
        <taxon>Pseudomonadati</taxon>
        <taxon>Bacteroidota</taxon>
        <taxon>Flavobacteriia</taxon>
        <taxon>Flavobacteriales</taxon>
        <taxon>Flavobacteriaceae</taxon>
        <taxon>Gaetbulibacter</taxon>
    </lineage>
</organism>
<dbReference type="PANTHER" id="PTHR24567">
    <property type="entry name" value="CRP FAMILY TRANSCRIPTIONAL REGULATORY PROTEIN"/>
    <property type="match status" value="1"/>
</dbReference>
<evidence type="ECO:0000313" key="7">
    <source>
        <dbReference type="Proteomes" id="UP001610100"/>
    </source>
</evidence>